<dbReference type="InterPro" id="IPR000868">
    <property type="entry name" value="Isochorismatase-like_dom"/>
</dbReference>
<proteinExistence type="predicted"/>
<dbReference type="AlphaFoldDB" id="A0A6S6XX57"/>
<gene>
    <name evidence="3" type="ORF">DENOEST_2379</name>
</gene>
<feature type="domain" description="Isochorismatase-like" evidence="2">
    <location>
        <begin position="16"/>
        <end position="189"/>
    </location>
</feature>
<dbReference type="GO" id="GO:0016787">
    <property type="term" value="F:hydrolase activity"/>
    <property type="evidence" value="ECO:0007669"/>
    <property type="project" value="UniProtKB-KW"/>
</dbReference>
<dbReference type="OrthoDB" id="5360912at2"/>
<dbReference type="PANTHER" id="PTHR43540">
    <property type="entry name" value="PEROXYUREIDOACRYLATE/UREIDOACRYLATE AMIDOHYDROLASE-RELATED"/>
    <property type="match status" value="1"/>
</dbReference>
<dbReference type="Pfam" id="PF00857">
    <property type="entry name" value="Isochorismatase"/>
    <property type="match status" value="1"/>
</dbReference>
<evidence type="ECO:0000313" key="4">
    <source>
        <dbReference type="Proteomes" id="UP000515733"/>
    </source>
</evidence>
<dbReference type="EMBL" id="LR778301">
    <property type="protein sequence ID" value="CAB1369544.1"/>
    <property type="molecule type" value="Genomic_DNA"/>
</dbReference>
<dbReference type="SUPFAM" id="SSF52499">
    <property type="entry name" value="Isochorismatase-like hydrolases"/>
    <property type="match status" value="1"/>
</dbReference>
<dbReference type="Gene3D" id="3.40.50.850">
    <property type="entry name" value="Isochorismatase-like"/>
    <property type="match status" value="1"/>
</dbReference>
<dbReference type="RefSeq" id="WP_145771385.1">
    <property type="nucleotide sequence ID" value="NZ_LR778301.1"/>
</dbReference>
<sequence length="202" mass="22277">MTTLQQNRTGLGSYPALLIIDATYGFASPDSPCGIDASLELSHIARLLDAFRQRGLPVAYSVNAYRRDTEASVFREKLPALNFLADGSRWCEIHPAVSPLSTEIVLRKTVPSIFFDTDLRQRLKDLNVDSVVVCGFSTSGCVRASAVDALQCNFRVVVAADACGDRDQEAHQYNLRDIDLKTGDVMDTKAVLELLQKYPFCV</sequence>
<dbReference type="Proteomes" id="UP000515733">
    <property type="component" value="Chromosome"/>
</dbReference>
<evidence type="ECO:0000313" key="3">
    <source>
        <dbReference type="EMBL" id="CAB1369544.1"/>
    </source>
</evidence>
<name>A0A6S6XX57_9PROT</name>
<protein>
    <submittedName>
        <fullName evidence="3">Hydrolase, isochorismatase family protein</fullName>
    </submittedName>
</protein>
<keyword evidence="4" id="KW-1185">Reference proteome</keyword>
<dbReference type="InterPro" id="IPR050272">
    <property type="entry name" value="Isochorismatase-like_hydrls"/>
</dbReference>
<reference evidence="3 4" key="1">
    <citation type="submission" date="2020-03" db="EMBL/GenBank/DDBJ databases">
        <authorList>
            <consortium name="Genoscope - CEA"/>
            <person name="William W."/>
        </authorList>
    </citation>
    <scope>NUCLEOTIDE SEQUENCE [LARGE SCALE GENOMIC DNA]</scope>
    <source>
        <strain evidence="4">DSM 16959</strain>
    </source>
</reference>
<dbReference type="InterPro" id="IPR036380">
    <property type="entry name" value="Isochorismatase-like_sf"/>
</dbReference>
<keyword evidence="1 3" id="KW-0378">Hydrolase</keyword>
<dbReference type="KEGG" id="doe:DENOEST_2379"/>
<organism evidence="3 4">
    <name type="scientific">Denitratisoma oestradiolicum</name>
    <dbReference type="NCBI Taxonomy" id="311182"/>
    <lineage>
        <taxon>Bacteria</taxon>
        <taxon>Pseudomonadati</taxon>
        <taxon>Pseudomonadota</taxon>
        <taxon>Betaproteobacteria</taxon>
        <taxon>Nitrosomonadales</taxon>
        <taxon>Sterolibacteriaceae</taxon>
        <taxon>Denitratisoma</taxon>
    </lineage>
</organism>
<accession>A0A6S6XX57</accession>
<evidence type="ECO:0000256" key="1">
    <source>
        <dbReference type="ARBA" id="ARBA00022801"/>
    </source>
</evidence>
<evidence type="ECO:0000259" key="2">
    <source>
        <dbReference type="Pfam" id="PF00857"/>
    </source>
</evidence>
<dbReference type="PANTHER" id="PTHR43540:SF1">
    <property type="entry name" value="ISOCHORISMATASE HYDROLASE"/>
    <property type="match status" value="1"/>
</dbReference>